<sequence length="170" mass="19271">MSKYEILEFLPAYGPMYIPVTENGEPYHSDNGFVVRFFKNDGSNWVANFKPGWTDCCGVFELANEHLLTLAYGQAYVMDTEQTTPLKTFGVTINKVIESDNELIMSDSIHIITFSRAGVYWQSERVSWDGIDKLELTGNIVSGKAYDPMTDEWLPFKLDLNTRTVQGGTF</sequence>
<reference evidence="1" key="2">
    <citation type="journal article" date="2024" name="Antonie Van Leeuwenhoek">
        <title>Roseihalotalea indica gen. nov., sp. nov., a halophilic Bacteroidetes from mesopelagic Southwest Indian Ocean with higher carbohydrate metabolic potential.</title>
        <authorList>
            <person name="Chen B."/>
            <person name="Zhang M."/>
            <person name="Lin D."/>
            <person name="Ye J."/>
            <person name="Tang K."/>
        </authorList>
    </citation>
    <scope>NUCLEOTIDE SEQUENCE</scope>
    <source>
        <strain evidence="1">TK19036</strain>
    </source>
</reference>
<protein>
    <submittedName>
        <fullName evidence="1">Uncharacterized protein</fullName>
    </submittedName>
</protein>
<reference evidence="1" key="1">
    <citation type="journal article" date="2023" name="Comput. Struct. Biotechnol. J.">
        <title>Discovery of a novel marine Bacteroidetes with a rich repertoire of carbohydrate-active enzymes.</title>
        <authorList>
            <person name="Chen B."/>
            <person name="Liu G."/>
            <person name="Chen Q."/>
            <person name="Wang H."/>
            <person name="Liu L."/>
            <person name="Tang K."/>
        </authorList>
    </citation>
    <scope>NUCLEOTIDE SEQUENCE</scope>
    <source>
        <strain evidence="1">TK19036</strain>
    </source>
</reference>
<dbReference type="AlphaFoldDB" id="A0AA49JJ29"/>
<name>A0AA49JJ29_9BACT</name>
<proteinExistence type="predicted"/>
<dbReference type="EMBL" id="CP120682">
    <property type="protein sequence ID" value="WKN38157.1"/>
    <property type="molecule type" value="Genomic_DNA"/>
</dbReference>
<organism evidence="1">
    <name type="scientific">Roseihalotalea indica</name>
    <dbReference type="NCBI Taxonomy" id="2867963"/>
    <lineage>
        <taxon>Bacteria</taxon>
        <taxon>Pseudomonadati</taxon>
        <taxon>Bacteroidota</taxon>
        <taxon>Cytophagia</taxon>
        <taxon>Cytophagales</taxon>
        <taxon>Catalimonadaceae</taxon>
        <taxon>Roseihalotalea</taxon>
    </lineage>
</organism>
<accession>A0AA49JJ29</accession>
<evidence type="ECO:0000313" key="1">
    <source>
        <dbReference type="EMBL" id="WKN38157.1"/>
    </source>
</evidence>
<gene>
    <name evidence="1" type="ORF">K4G66_05515</name>
</gene>